<dbReference type="EMBL" id="CP074694">
    <property type="protein sequence ID" value="QVL30825.1"/>
    <property type="molecule type" value="Genomic_DNA"/>
</dbReference>
<dbReference type="AlphaFoldDB" id="A0A8E6B2C8"/>
<organism evidence="1 2">
    <name type="scientific">Telmatocola sphagniphila</name>
    <dbReference type="NCBI Taxonomy" id="1123043"/>
    <lineage>
        <taxon>Bacteria</taxon>
        <taxon>Pseudomonadati</taxon>
        <taxon>Planctomycetota</taxon>
        <taxon>Planctomycetia</taxon>
        <taxon>Gemmatales</taxon>
        <taxon>Gemmataceae</taxon>
    </lineage>
</organism>
<protein>
    <submittedName>
        <fullName evidence="1">Uncharacterized protein</fullName>
    </submittedName>
</protein>
<dbReference type="KEGG" id="tsph:KIH39_18480"/>
<keyword evidence="2" id="KW-1185">Reference proteome</keyword>
<accession>A0A8E6B2C8</accession>
<gene>
    <name evidence="1" type="ORF">KIH39_18480</name>
</gene>
<dbReference type="RefSeq" id="WP_213494707.1">
    <property type="nucleotide sequence ID" value="NZ_CP074694.1"/>
</dbReference>
<sequence>MNWTEIDQPGVRENMVNEIGLDLRSRQFWIPDCLTPSGIKYYPRLFLKAARVRDVHWLLNKLHREKMFRVDHLFWSRGGGTEKRNRTRKQEKQVEKEFHQYYLRALCKKALEANSHARVMLHWSGKKGLETEPRAEAHQRVSARQLLKYLRQKMMKICRRSPSAKKTEAVVNLELPLPKRWRVVHSLRIHNQDSPA</sequence>
<evidence type="ECO:0000313" key="1">
    <source>
        <dbReference type="EMBL" id="QVL30825.1"/>
    </source>
</evidence>
<evidence type="ECO:0000313" key="2">
    <source>
        <dbReference type="Proteomes" id="UP000676194"/>
    </source>
</evidence>
<name>A0A8E6B2C8_9BACT</name>
<reference evidence="1" key="1">
    <citation type="submission" date="2021-05" db="EMBL/GenBank/DDBJ databases">
        <title>Complete genome sequence of the cellulolytic planctomycete Telmatocola sphagniphila SP2T and characterization of the first cellulase from planctomycetes.</title>
        <authorList>
            <person name="Rakitin A.L."/>
            <person name="Beletsky A.V."/>
            <person name="Naumoff D.G."/>
            <person name="Kulichevskaya I.S."/>
            <person name="Mardanov A.V."/>
            <person name="Ravin N.V."/>
            <person name="Dedysh S.N."/>
        </authorList>
    </citation>
    <scope>NUCLEOTIDE SEQUENCE</scope>
    <source>
        <strain evidence="1">SP2T</strain>
    </source>
</reference>
<dbReference type="Proteomes" id="UP000676194">
    <property type="component" value="Chromosome"/>
</dbReference>
<proteinExistence type="predicted"/>